<dbReference type="RefSeq" id="WP_237753864.1">
    <property type="nucleotide sequence ID" value="NZ_JSAM01000028.1"/>
</dbReference>
<dbReference type="AlphaFoldDB" id="A0A0C1EDW2"/>
<gene>
    <name evidence="1" type="ORF">DB43_EI00280</name>
</gene>
<dbReference type="Proteomes" id="UP000031307">
    <property type="component" value="Unassembled WGS sequence"/>
</dbReference>
<name>A0A0C1EDW2_9BACT</name>
<accession>A0A0C1EDW2</accession>
<dbReference type="EMBL" id="JSAM01000028">
    <property type="protein sequence ID" value="KIA78283.1"/>
    <property type="molecule type" value="Genomic_DNA"/>
</dbReference>
<comment type="caution">
    <text evidence="1">The sequence shown here is derived from an EMBL/GenBank/DDBJ whole genome shotgun (WGS) entry which is preliminary data.</text>
</comment>
<evidence type="ECO:0000313" key="2">
    <source>
        <dbReference type="Proteomes" id="UP000031307"/>
    </source>
</evidence>
<dbReference type="PATRIC" id="fig|83552.4.peg.512"/>
<organism evidence="1 2">
    <name type="scientific">Parachlamydia acanthamoebae</name>
    <dbReference type="NCBI Taxonomy" id="83552"/>
    <lineage>
        <taxon>Bacteria</taxon>
        <taxon>Pseudomonadati</taxon>
        <taxon>Chlamydiota</taxon>
        <taxon>Chlamydiia</taxon>
        <taxon>Parachlamydiales</taxon>
        <taxon>Parachlamydiaceae</taxon>
        <taxon>Parachlamydia</taxon>
    </lineage>
</organism>
<sequence length="52" mass="5579">MAGIIPRIGDLNNSDDFKALLSVENASKLALSKSGNLTKSNSGIFSRKKKRS</sequence>
<proteinExistence type="predicted"/>
<evidence type="ECO:0000313" key="1">
    <source>
        <dbReference type="EMBL" id="KIA78283.1"/>
    </source>
</evidence>
<reference evidence="1 2" key="1">
    <citation type="journal article" date="2014" name="Mol. Biol. Evol.">
        <title>Massive expansion of Ubiquitination-related gene families within the Chlamydiae.</title>
        <authorList>
            <person name="Domman D."/>
            <person name="Collingro A."/>
            <person name="Lagkouvardos I."/>
            <person name="Gehre L."/>
            <person name="Weinmaier T."/>
            <person name="Rattei T."/>
            <person name="Subtil A."/>
            <person name="Horn M."/>
        </authorList>
    </citation>
    <scope>NUCLEOTIDE SEQUENCE [LARGE SCALE GENOMIC DNA]</scope>
    <source>
        <strain evidence="1 2">OEW1</strain>
    </source>
</reference>
<protein>
    <submittedName>
        <fullName evidence="1">Uncharacterized protein</fullName>
    </submittedName>
</protein>